<gene>
    <name evidence="1" type="ORF">VB620_07380</name>
</gene>
<proteinExistence type="predicted"/>
<organism evidence="1 2">
    <name type="scientific">Nodularia harveyana UHCC-0300</name>
    <dbReference type="NCBI Taxonomy" id="2974287"/>
    <lineage>
        <taxon>Bacteria</taxon>
        <taxon>Bacillati</taxon>
        <taxon>Cyanobacteriota</taxon>
        <taxon>Cyanophyceae</taxon>
        <taxon>Nostocales</taxon>
        <taxon>Nodulariaceae</taxon>
        <taxon>Nodularia</taxon>
    </lineage>
</organism>
<keyword evidence="2" id="KW-1185">Reference proteome</keyword>
<sequence length="309" mass="35194">MTLCISYKSKSPYDDIPRAVCYADSRITILGSSDKQTATGGFLASNAEIRHQTDSGIKIQIVSAIRDDNESSRDFVFSIAGAVSLGLQSLIHLDSVFKTFYENYSFEEYIDRIKITLHEFWKDAWDQKIEYLMTATDDSGEIRIIKIRGSEPKPESESDFVLEEVQEENELLFSVIGNNAEKARETILGETNSLMCGGMEMDSALDVACLRMMRRAVEDPTQIFIGGNIQSCYLKDKSAKYVTLDDGCNLLFRGVKYSREYGDYPSKLNREEYLPLFLTSSIDQDMCDPQKSIQEIMEQARNRLTKYYK</sequence>
<comment type="caution">
    <text evidence="1">The sequence shown here is derived from an EMBL/GenBank/DDBJ whole genome shotgun (WGS) entry which is preliminary data.</text>
</comment>
<evidence type="ECO:0000313" key="1">
    <source>
        <dbReference type="EMBL" id="MEA5581158.1"/>
    </source>
</evidence>
<protein>
    <submittedName>
        <fullName evidence="1">Uncharacterized protein</fullName>
    </submittedName>
</protein>
<name>A0ABU5UCQ9_9CYAN</name>
<dbReference type="EMBL" id="JAYGHG010000008">
    <property type="protein sequence ID" value="MEA5581158.1"/>
    <property type="molecule type" value="Genomic_DNA"/>
</dbReference>
<reference evidence="1 2" key="1">
    <citation type="submission" date="2023-12" db="EMBL/GenBank/DDBJ databases">
        <title>Baltic Sea Cyanobacteria.</title>
        <authorList>
            <person name="Delbaje E."/>
            <person name="Fewer D.P."/>
            <person name="Shishido T.K."/>
        </authorList>
    </citation>
    <scope>NUCLEOTIDE SEQUENCE [LARGE SCALE GENOMIC DNA]</scope>
    <source>
        <strain evidence="1 2">UHCC-0300</strain>
    </source>
</reference>
<dbReference type="RefSeq" id="WP_323195498.1">
    <property type="nucleotide sequence ID" value="NZ_JAYGHG010000008.1"/>
</dbReference>
<accession>A0ABU5UCQ9</accession>
<evidence type="ECO:0000313" key="2">
    <source>
        <dbReference type="Proteomes" id="UP001302120"/>
    </source>
</evidence>
<dbReference type="Proteomes" id="UP001302120">
    <property type="component" value="Unassembled WGS sequence"/>
</dbReference>